<dbReference type="EMBL" id="FQXP01000003">
    <property type="protein sequence ID" value="SHH50822.1"/>
    <property type="molecule type" value="Genomic_DNA"/>
</dbReference>
<gene>
    <name evidence="1" type="ORF">SAMN02745196_00606</name>
</gene>
<dbReference type="RefSeq" id="WP_072829910.1">
    <property type="nucleotide sequence ID" value="NZ_FQXP01000003.1"/>
</dbReference>
<keyword evidence="2" id="KW-1185">Reference proteome</keyword>
<dbReference type="Pfam" id="PF06949">
    <property type="entry name" value="DUF1292"/>
    <property type="match status" value="1"/>
</dbReference>
<accession>A0A1M5TJ72</accession>
<dbReference type="InterPro" id="IPR009711">
    <property type="entry name" value="UPF0473"/>
</dbReference>
<evidence type="ECO:0000313" key="2">
    <source>
        <dbReference type="Proteomes" id="UP000184526"/>
    </source>
</evidence>
<sequence>MSEAFMVVENGKGEQVELELVDRLNIDSKEYVILSQMNSDDAFAYRIDEKNGKRKYSSIGAGAEFKKVFDAYVQKHEND</sequence>
<reference evidence="1 2" key="1">
    <citation type="submission" date="2016-11" db="EMBL/GenBank/DDBJ databases">
        <authorList>
            <person name="Jaros S."/>
            <person name="Januszkiewicz K."/>
            <person name="Wedrychowicz H."/>
        </authorList>
    </citation>
    <scope>NUCLEOTIDE SEQUENCE [LARGE SCALE GENOMIC DNA]</scope>
    <source>
        <strain evidence="1 2">DSM 3089</strain>
    </source>
</reference>
<organism evidence="1 2">
    <name type="scientific">Clostridium collagenovorans DSM 3089</name>
    <dbReference type="NCBI Taxonomy" id="1121306"/>
    <lineage>
        <taxon>Bacteria</taxon>
        <taxon>Bacillati</taxon>
        <taxon>Bacillota</taxon>
        <taxon>Clostridia</taxon>
        <taxon>Eubacteriales</taxon>
        <taxon>Clostridiaceae</taxon>
        <taxon>Clostridium</taxon>
    </lineage>
</organism>
<protein>
    <recommendedName>
        <fullName evidence="3">DUF1292 domain-containing protein</fullName>
    </recommendedName>
</protein>
<dbReference type="Proteomes" id="UP000184526">
    <property type="component" value="Unassembled WGS sequence"/>
</dbReference>
<evidence type="ECO:0000313" key="1">
    <source>
        <dbReference type="EMBL" id="SHH50822.1"/>
    </source>
</evidence>
<name>A0A1M5TJ72_9CLOT</name>
<dbReference type="OrthoDB" id="1913407at2"/>
<dbReference type="AlphaFoldDB" id="A0A1M5TJ72"/>
<evidence type="ECO:0008006" key="3">
    <source>
        <dbReference type="Google" id="ProtNLM"/>
    </source>
</evidence>
<proteinExistence type="predicted"/>